<feature type="compositionally biased region" description="Basic residues" evidence="1">
    <location>
        <begin position="176"/>
        <end position="195"/>
    </location>
</feature>
<dbReference type="AlphaFoldDB" id="A0A4R6S4Q7"/>
<proteinExistence type="predicted"/>
<comment type="caution">
    <text evidence="2">The sequence shown here is derived from an EMBL/GenBank/DDBJ whole genome shotgun (WGS) entry which is preliminary data.</text>
</comment>
<sequence>MKTGARIAVGVGIGYLLGRTKKMRLALMLGAAGAAGRSGTSPGALVRGGLKQLGSVPEFSKLTEMAREELLSAAKSAAVSAASQRIDLLSERIQEGGFKKKKGSTEDSEADDREDDRLDEEDEPDEDAEEADDVAEDEAEEPADEEPERPKRRRSTSRRASAEDSDDDESDEGTARPRRSRAKTSRSPVRRGSGR</sequence>
<name>A0A4R6S4Q7_LABRH</name>
<feature type="compositionally biased region" description="Acidic residues" evidence="1">
    <location>
        <begin position="163"/>
        <end position="172"/>
    </location>
</feature>
<dbReference type="Proteomes" id="UP000295444">
    <property type="component" value="Unassembled WGS sequence"/>
</dbReference>
<evidence type="ECO:0000313" key="3">
    <source>
        <dbReference type="Proteomes" id="UP000295444"/>
    </source>
</evidence>
<evidence type="ECO:0000256" key="1">
    <source>
        <dbReference type="SAM" id="MobiDB-lite"/>
    </source>
</evidence>
<feature type="region of interest" description="Disordered" evidence="1">
    <location>
        <begin position="91"/>
        <end position="195"/>
    </location>
</feature>
<dbReference type="EMBL" id="SNXZ01000006">
    <property type="protein sequence ID" value="TDP94097.1"/>
    <property type="molecule type" value="Genomic_DNA"/>
</dbReference>
<gene>
    <name evidence="2" type="ORF">EV186_106491</name>
</gene>
<reference evidence="2 3" key="1">
    <citation type="submission" date="2019-03" db="EMBL/GenBank/DDBJ databases">
        <title>Genomic Encyclopedia of Type Strains, Phase IV (KMG-IV): sequencing the most valuable type-strain genomes for metagenomic binning, comparative biology and taxonomic classification.</title>
        <authorList>
            <person name="Goeker M."/>
        </authorList>
    </citation>
    <scope>NUCLEOTIDE SEQUENCE [LARGE SCALE GENOMIC DNA]</scope>
    <source>
        <strain evidence="2 3">DSM 45361</strain>
    </source>
</reference>
<organism evidence="2 3">
    <name type="scientific">Labedaea rhizosphaerae</name>
    <dbReference type="NCBI Taxonomy" id="598644"/>
    <lineage>
        <taxon>Bacteria</taxon>
        <taxon>Bacillati</taxon>
        <taxon>Actinomycetota</taxon>
        <taxon>Actinomycetes</taxon>
        <taxon>Pseudonocardiales</taxon>
        <taxon>Pseudonocardiaceae</taxon>
        <taxon>Labedaea</taxon>
    </lineage>
</organism>
<accession>A0A4R6S4Q7</accession>
<keyword evidence="3" id="KW-1185">Reference proteome</keyword>
<feature type="compositionally biased region" description="Acidic residues" evidence="1">
    <location>
        <begin position="106"/>
        <end position="147"/>
    </location>
</feature>
<protein>
    <recommendedName>
        <fullName evidence="4">DNA primase</fullName>
    </recommendedName>
</protein>
<evidence type="ECO:0008006" key="4">
    <source>
        <dbReference type="Google" id="ProtNLM"/>
    </source>
</evidence>
<evidence type="ECO:0000313" key="2">
    <source>
        <dbReference type="EMBL" id="TDP94097.1"/>
    </source>
</evidence>